<dbReference type="AlphaFoldDB" id="A0A9P4NWJ4"/>
<dbReference type="Proteomes" id="UP000800235">
    <property type="component" value="Unassembled WGS sequence"/>
</dbReference>
<protein>
    <submittedName>
        <fullName evidence="2">Uncharacterized protein</fullName>
    </submittedName>
</protein>
<name>A0A9P4NWJ4_9PEZI</name>
<dbReference type="EMBL" id="MU007023">
    <property type="protein sequence ID" value="KAF2433036.1"/>
    <property type="molecule type" value="Genomic_DNA"/>
</dbReference>
<accession>A0A9P4NWJ4</accession>
<comment type="caution">
    <text evidence="2">The sequence shown here is derived from an EMBL/GenBank/DDBJ whole genome shotgun (WGS) entry which is preliminary data.</text>
</comment>
<keyword evidence="1" id="KW-0732">Signal</keyword>
<reference evidence="2" key="1">
    <citation type="journal article" date="2020" name="Stud. Mycol.">
        <title>101 Dothideomycetes genomes: a test case for predicting lifestyles and emergence of pathogens.</title>
        <authorList>
            <person name="Haridas S."/>
            <person name="Albert R."/>
            <person name="Binder M."/>
            <person name="Bloem J."/>
            <person name="Labutti K."/>
            <person name="Salamov A."/>
            <person name="Andreopoulos B."/>
            <person name="Baker S."/>
            <person name="Barry K."/>
            <person name="Bills G."/>
            <person name="Bluhm B."/>
            <person name="Cannon C."/>
            <person name="Castanera R."/>
            <person name="Culley D."/>
            <person name="Daum C."/>
            <person name="Ezra D."/>
            <person name="Gonzalez J."/>
            <person name="Henrissat B."/>
            <person name="Kuo A."/>
            <person name="Liang C."/>
            <person name="Lipzen A."/>
            <person name="Lutzoni F."/>
            <person name="Magnuson J."/>
            <person name="Mondo S."/>
            <person name="Nolan M."/>
            <person name="Ohm R."/>
            <person name="Pangilinan J."/>
            <person name="Park H.-J."/>
            <person name="Ramirez L."/>
            <person name="Alfaro M."/>
            <person name="Sun H."/>
            <person name="Tritt A."/>
            <person name="Yoshinaga Y."/>
            <person name="Zwiers L.-H."/>
            <person name="Turgeon B."/>
            <person name="Goodwin S."/>
            <person name="Spatafora J."/>
            <person name="Crous P."/>
            <person name="Grigoriev I."/>
        </authorList>
    </citation>
    <scope>NUCLEOTIDE SEQUENCE</scope>
    <source>
        <strain evidence="2">CBS 130266</strain>
    </source>
</reference>
<evidence type="ECO:0000256" key="1">
    <source>
        <dbReference type="SAM" id="SignalP"/>
    </source>
</evidence>
<organism evidence="2 3">
    <name type="scientific">Tothia fuscella</name>
    <dbReference type="NCBI Taxonomy" id="1048955"/>
    <lineage>
        <taxon>Eukaryota</taxon>
        <taxon>Fungi</taxon>
        <taxon>Dikarya</taxon>
        <taxon>Ascomycota</taxon>
        <taxon>Pezizomycotina</taxon>
        <taxon>Dothideomycetes</taxon>
        <taxon>Pleosporomycetidae</taxon>
        <taxon>Venturiales</taxon>
        <taxon>Cylindrosympodiaceae</taxon>
        <taxon>Tothia</taxon>
    </lineage>
</organism>
<feature type="chain" id="PRO_5040296998" evidence="1">
    <location>
        <begin position="17"/>
        <end position="197"/>
    </location>
</feature>
<proteinExistence type="predicted"/>
<feature type="signal peptide" evidence="1">
    <location>
        <begin position="1"/>
        <end position="16"/>
    </location>
</feature>
<sequence>MMIIVILLCFLSGGPRDDPLESGLDRATILYPNASNVHACYGAAANQGYTSSLVASISNISSSDDPLHVADSAGRSSQSWQFLRTGPQTNSPVTAIEALDNQLTLESLSMVHLFDNNAFPESAPDQQTTSSALEYQLKSNAPTPRGCLIAQSNFLNPFVQIMILSFSAYLGFFTGNWLVAHFCFTRNEGQCCCGHRS</sequence>
<evidence type="ECO:0000313" key="2">
    <source>
        <dbReference type="EMBL" id="KAF2433036.1"/>
    </source>
</evidence>
<evidence type="ECO:0000313" key="3">
    <source>
        <dbReference type="Proteomes" id="UP000800235"/>
    </source>
</evidence>
<gene>
    <name evidence="2" type="ORF">EJ08DRAFT_104975</name>
</gene>
<keyword evidence="3" id="KW-1185">Reference proteome</keyword>